<organism evidence="1 2">
    <name type="scientific">Coprinellus micaceus</name>
    <name type="common">Glistening ink-cap mushroom</name>
    <name type="synonym">Coprinus micaceus</name>
    <dbReference type="NCBI Taxonomy" id="71717"/>
    <lineage>
        <taxon>Eukaryota</taxon>
        <taxon>Fungi</taxon>
        <taxon>Dikarya</taxon>
        <taxon>Basidiomycota</taxon>
        <taxon>Agaricomycotina</taxon>
        <taxon>Agaricomycetes</taxon>
        <taxon>Agaricomycetidae</taxon>
        <taxon>Agaricales</taxon>
        <taxon>Agaricineae</taxon>
        <taxon>Psathyrellaceae</taxon>
        <taxon>Coprinellus</taxon>
    </lineage>
</organism>
<evidence type="ECO:0000313" key="2">
    <source>
        <dbReference type="Proteomes" id="UP000298030"/>
    </source>
</evidence>
<comment type="caution">
    <text evidence="1">The sequence shown here is derived from an EMBL/GenBank/DDBJ whole genome shotgun (WGS) entry which is preliminary data.</text>
</comment>
<dbReference type="AlphaFoldDB" id="A0A4Y7THM3"/>
<sequence>MHLRPGQIKPGLDLLLPAQMLIRSQCRPYYEPGFKLKQEARRLRARQLKQTGNHKQHPTHTLTLQPRREVGSGYTACEKNTHRVVMIPTLAWTVSPRTGITGSQDSNDLAGQQARRRLLQRQGRLVDPGNTFHLATTTTTTTLQTGYFLMLHPRRAPRMGRLEDLKPPKGEASFAPNVVFVSAS</sequence>
<gene>
    <name evidence="1" type="ORF">FA13DRAFT_184561</name>
</gene>
<evidence type="ECO:0000313" key="1">
    <source>
        <dbReference type="EMBL" id="TEB33072.1"/>
    </source>
</evidence>
<dbReference type="Proteomes" id="UP000298030">
    <property type="component" value="Unassembled WGS sequence"/>
</dbReference>
<reference evidence="1 2" key="1">
    <citation type="journal article" date="2019" name="Nat. Ecol. Evol.">
        <title>Megaphylogeny resolves global patterns of mushroom evolution.</title>
        <authorList>
            <person name="Varga T."/>
            <person name="Krizsan K."/>
            <person name="Foldi C."/>
            <person name="Dima B."/>
            <person name="Sanchez-Garcia M."/>
            <person name="Sanchez-Ramirez S."/>
            <person name="Szollosi G.J."/>
            <person name="Szarkandi J.G."/>
            <person name="Papp V."/>
            <person name="Albert L."/>
            <person name="Andreopoulos W."/>
            <person name="Angelini C."/>
            <person name="Antonin V."/>
            <person name="Barry K.W."/>
            <person name="Bougher N.L."/>
            <person name="Buchanan P."/>
            <person name="Buyck B."/>
            <person name="Bense V."/>
            <person name="Catcheside P."/>
            <person name="Chovatia M."/>
            <person name="Cooper J."/>
            <person name="Damon W."/>
            <person name="Desjardin D."/>
            <person name="Finy P."/>
            <person name="Geml J."/>
            <person name="Haridas S."/>
            <person name="Hughes K."/>
            <person name="Justo A."/>
            <person name="Karasinski D."/>
            <person name="Kautmanova I."/>
            <person name="Kiss B."/>
            <person name="Kocsube S."/>
            <person name="Kotiranta H."/>
            <person name="LaButti K.M."/>
            <person name="Lechner B.E."/>
            <person name="Liimatainen K."/>
            <person name="Lipzen A."/>
            <person name="Lukacs Z."/>
            <person name="Mihaltcheva S."/>
            <person name="Morgado L.N."/>
            <person name="Niskanen T."/>
            <person name="Noordeloos M.E."/>
            <person name="Ohm R.A."/>
            <person name="Ortiz-Santana B."/>
            <person name="Ovrebo C."/>
            <person name="Racz N."/>
            <person name="Riley R."/>
            <person name="Savchenko A."/>
            <person name="Shiryaev A."/>
            <person name="Soop K."/>
            <person name="Spirin V."/>
            <person name="Szebenyi C."/>
            <person name="Tomsovsky M."/>
            <person name="Tulloss R.E."/>
            <person name="Uehling J."/>
            <person name="Grigoriev I.V."/>
            <person name="Vagvolgyi C."/>
            <person name="Papp T."/>
            <person name="Martin F.M."/>
            <person name="Miettinen O."/>
            <person name="Hibbett D.S."/>
            <person name="Nagy L.G."/>
        </authorList>
    </citation>
    <scope>NUCLEOTIDE SEQUENCE [LARGE SCALE GENOMIC DNA]</scope>
    <source>
        <strain evidence="1 2">FP101781</strain>
    </source>
</reference>
<accession>A0A4Y7THM3</accession>
<dbReference type="EMBL" id="QPFP01000013">
    <property type="protein sequence ID" value="TEB33072.1"/>
    <property type="molecule type" value="Genomic_DNA"/>
</dbReference>
<proteinExistence type="predicted"/>
<keyword evidence="2" id="KW-1185">Reference proteome</keyword>
<protein>
    <submittedName>
        <fullName evidence="1">Uncharacterized protein</fullName>
    </submittedName>
</protein>
<name>A0A4Y7THM3_COPMI</name>